<dbReference type="EMBL" id="JAGHQM010000119">
    <property type="protein sequence ID" value="KAH0565238.1"/>
    <property type="molecule type" value="Genomic_DNA"/>
</dbReference>
<proteinExistence type="predicted"/>
<feature type="compositionally biased region" description="Low complexity" evidence="1">
    <location>
        <begin position="85"/>
        <end position="115"/>
    </location>
</feature>
<feature type="compositionally biased region" description="Low complexity" evidence="1">
    <location>
        <begin position="53"/>
        <end position="63"/>
    </location>
</feature>
<feature type="region of interest" description="Disordered" evidence="1">
    <location>
        <begin position="45"/>
        <end position="125"/>
    </location>
</feature>
<gene>
    <name evidence="3" type="ORF">GP486_001366</name>
</gene>
<feature type="chain" id="PRO_5040114586" evidence="2">
    <location>
        <begin position="21"/>
        <end position="387"/>
    </location>
</feature>
<protein>
    <submittedName>
        <fullName evidence="3">Uncharacterized protein</fullName>
    </submittedName>
</protein>
<keyword evidence="4" id="KW-1185">Reference proteome</keyword>
<sequence>MHASGILLAVSLCGFHLTASGLIALRQANPEAAGTYGLTKRVVVPPKVPKPVDPVGAPKVDPATEGCKRSWLGVRGGCPPPTNPNPGEGNGNSPKAPSDGSKSSSHSSRVSEINSNAAVDPSTGMSVVRTPAEYEQSGQQALSANTMAIKNLKDNQAAVAKDPSVKKMTDKEYPPYSERYDKNRANNFKAETDNVENYPGLAPTLQKLSIEKTDEEWSYVELTSKGQMDSFKPTMIAMTNKDSETVVVTNAIKSYDVGLPEHQQLPNFELAYQIWKEEAGPAAGSLRFIGQYPVANKGSLETLRIIHGATGKGPTELATIKPGQPGFDELIGAYWQRINGIDNTKGASWMLADHVVTLGGKKVVAIHESPELPGDSSSGIIFLELGN</sequence>
<feature type="signal peptide" evidence="2">
    <location>
        <begin position="1"/>
        <end position="20"/>
    </location>
</feature>
<accession>A0A9P8LH69</accession>
<evidence type="ECO:0000313" key="3">
    <source>
        <dbReference type="EMBL" id="KAH0565238.1"/>
    </source>
</evidence>
<evidence type="ECO:0000256" key="1">
    <source>
        <dbReference type="SAM" id="MobiDB-lite"/>
    </source>
</evidence>
<name>A0A9P8LH69_9PEZI</name>
<evidence type="ECO:0000256" key="2">
    <source>
        <dbReference type="SAM" id="SignalP"/>
    </source>
</evidence>
<keyword evidence="2" id="KW-0732">Signal</keyword>
<reference evidence="3" key="1">
    <citation type="submission" date="2021-03" db="EMBL/GenBank/DDBJ databases">
        <title>Comparative genomics and phylogenomic investigation of the class Geoglossomycetes provide insights into ecological specialization and systematics.</title>
        <authorList>
            <person name="Melie T."/>
            <person name="Pirro S."/>
            <person name="Miller A.N."/>
            <person name="Quandt A."/>
        </authorList>
    </citation>
    <scope>NUCLEOTIDE SEQUENCE</scope>
    <source>
        <strain evidence="3">CAQ_001_2017</strain>
    </source>
</reference>
<evidence type="ECO:0000313" key="4">
    <source>
        <dbReference type="Proteomes" id="UP000750711"/>
    </source>
</evidence>
<organism evidence="3 4">
    <name type="scientific">Trichoglossum hirsutum</name>
    <dbReference type="NCBI Taxonomy" id="265104"/>
    <lineage>
        <taxon>Eukaryota</taxon>
        <taxon>Fungi</taxon>
        <taxon>Dikarya</taxon>
        <taxon>Ascomycota</taxon>
        <taxon>Pezizomycotina</taxon>
        <taxon>Geoglossomycetes</taxon>
        <taxon>Geoglossales</taxon>
        <taxon>Geoglossaceae</taxon>
        <taxon>Trichoglossum</taxon>
    </lineage>
</organism>
<dbReference type="Proteomes" id="UP000750711">
    <property type="component" value="Unassembled WGS sequence"/>
</dbReference>
<comment type="caution">
    <text evidence="3">The sequence shown here is derived from an EMBL/GenBank/DDBJ whole genome shotgun (WGS) entry which is preliminary data.</text>
</comment>
<dbReference type="AlphaFoldDB" id="A0A9P8LH69"/>